<name>A0A4S8J6B6_MUSBA</name>
<evidence type="ECO:0000256" key="1">
    <source>
        <dbReference type="SAM" id="MobiDB-lite"/>
    </source>
</evidence>
<evidence type="ECO:0008006" key="4">
    <source>
        <dbReference type="Google" id="ProtNLM"/>
    </source>
</evidence>
<dbReference type="EMBL" id="PYDT01000007">
    <property type="protein sequence ID" value="THU56434.1"/>
    <property type="molecule type" value="Genomic_DNA"/>
</dbReference>
<protein>
    <recommendedName>
        <fullName evidence="4">Serine-threonine/tyrosine-protein kinase catalytic domain-containing protein</fullName>
    </recommendedName>
</protein>
<evidence type="ECO:0000313" key="2">
    <source>
        <dbReference type="EMBL" id="THU56434.1"/>
    </source>
</evidence>
<evidence type="ECO:0000313" key="3">
    <source>
        <dbReference type="Proteomes" id="UP000317650"/>
    </source>
</evidence>
<keyword evidence="3" id="KW-1185">Reference proteome</keyword>
<dbReference type="AlphaFoldDB" id="A0A4S8J6B6"/>
<sequence length="108" mass="11437">MDRRVAPASAEEVEAVAYVGYVAAECVREEGQERPTMGEVVEAVAYVGYVAAECVREEGQERPTMGEVVGALERAVAACGGAYGPDRVDSRSEPTGGRRALSRAPSFL</sequence>
<comment type="caution">
    <text evidence="2">The sequence shown here is derived from an EMBL/GenBank/DDBJ whole genome shotgun (WGS) entry which is preliminary data.</text>
</comment>
<dbReference type="Proteomes" id="UP000317650">
    <property type="component" value="Chromosome 11"/>
</dbReference>
<accession>A0A4S8J6B6</accession>
<reference evidence="2 3" key="1">
    <citation type="journal article" date="2019" name="Nat. Plants">
        <title>Genome sequencing of Musa balbisiana reveals subgenome evolution and function divergence in polyploid bananas.</title>
        <authorList>
            <person name="Yao X."/>
        </authorList>
    </citation>
    <scope>NUCLEOTIDE SEQUENCE [LARGE SCALE GENOMIC DNA]</scope>
    <source>
        <strain evidence="3">cv. DH-PKW</strain>
        <tissue evidence="2">Leaves</tissue>
    </source>
</reference>
<dbReference type="STRING" id="52838.A0A4S8J6B6"/>
<dbReference type="PANTHER" id="PTHR46146:SF4">
    <property type="entry name" value="SERINE_THREONINE-PROTEIN KINASE-LIKE PROTEIN CCR4"/>
    <property type="match status" value="1"/>
</dbReference>
<gene>
    <name evidence="2" type="ORF">C4D60_Mb11t17210</name>
</gene>
<feature type="region of interest" description="Disordered" evidence="1">
    <location>
        <begin position="83"/>
        <end position="108"/>
    </location>
</feature>
<organism evidence="2 3">
    <name type="scientific">Musa balbisiana</name>
    <name type="common">Banana</name>
    <dbReference type="NCBI Taxonomy" id="52838"/>
    <lineage>
        <taxon>Eukaryota</taxon>
        <taxon>Viridiplantae</taxon>
        <taxon>Streptophyta</taxon>
        <taxon>Embryophyta</taxon>
        <taxon>Tracheophyta</taxon>
        <taxon>Spermatophyta</taxon>
        <taxon>Magnoliopsida</taxon>
        <taxon>Liliopsida</taxon>
        <taxon>Zingiberales</taxon>
        <taxon>Musaceae</taxon>
        <taxon>Musa</taxon>
    </lineage>
</organism>
<dbReference type="PANTHER" id="PTHR46146">
    <property type="entry name" value="SERINE/THREONINE-PROTEIN KINASE-LIKE PROTEIN CCR4"/>
    <property type="match status" value="1"/>
</dbReference>
<proteinExistence type="predicted"/>